<keyword evidence="8" id="KW-0227">DNA damage</keyword>
<keyword evidence="6" id="KW-0158">Chromosome</keyword>
<dbReference type="EMBL" id="JABCIY010000204">
    <property type="protein sequence ID" value="KAF7188922.1"/>
    <property type="molecule type" value="Genomic_DNA"/>
</dbReference>
<evidence type="ECO:0000256" key="20">
    <source>
        <dbReference type="PIRSR" id="PIRSR003033-1"/>
    </source>
</evidence>
<dbReference type="Pfam" id="PF02735">
    <property type="entry name" value="Ku"/>
    <property type="match status" value="1"/>
</dbReference>
<feature type="region of interest" description="Disordered" evidence="21">
    <location>
        <begin position="581"/>
        <end position="615"/>
    </location>
</feature>
<dbReference type="GO" id="GO:0003684">
    <property type="term" value="F:damaged DNA binding"/>
    <property type="evidence" value="ECO:0007669"/>
    <property type="project" value="InterPro"/>
</dbReference>
<evidence type="ECO:0000256" key="13">
    <source>
        <dbReference type="ARBA" id="ARBA00023125"/>
    </source>
</evidence>
<dbReference type="Proteomes" id="UP000660729">
    <property type="component" value="Unassembled WGS sequence"/>
</dbReference>
<dbReference type="NCBIfam" id="TIGR00578">
    <property type="entry name" value="ku70"/>
    <property type="match status" value="1"/>
</dbReference>
<dbReference type="GO" id="GO:0000781">
    <property type="term" value="C:chromosome, telomeric region"/>
    <property type="evidence" value="ECO:0007669"/>
    <property type="project" value="UniProtKB-SubCell"/>
</dbReference>
<keyword evidence="14" id="KW-0233">DNA recombination</keyword>
<dbReference type="InterPro" id="IPR003034">
    <property type="entry name" value="SAP_dom"/>
</dbReference>
<dbReference type="FunFam" id="3.40.50.410:FF:000071">
    <property type="entry name" value="ATP-dependent DNA helicase II subunit 1"/>
    <property type="match status" value="1"/>
</dbReference>
<dbReference type="GO" id="GO:0000723">
    <property type="term" value="P:telomere maintenance"/>
    <property type="evidence" value="ECO:0007669"/>
    <property type="project" value="InterPro"/>
</dbReference>
<comment type="similarity">
    <text evidence="3">Belongs to the ku70 family.</text>
</comment>
<dbReference type="InterPro" id="IPR016194">
    <property type="entry name" value="SPOC-like_C_dom_sf"/>
</dbReference>
<keyword evidence="12" id="KW-0779">Telomere</keyword>
<dbReference type="GO" id="GO:0016787">
    <property type="term" value="F:hydrolase activity"/>
    <property type="evidence" value="ECO:0007669"/>
    <property type="project" value="UniProtKB-KW"/>
</dbReference>
<name>A0A8H6VFU5_9PEZI</name>
<dbReference type="Gene3D" id="1.10.720.30">
    <property type="entry name" value="SAP domain"/>
    <property type="match status" value="1"/>
</dbReference>
<evidence type="ECO:0000256" key="16">
    <source>
        <dbReference type="ARBA" id="ARBA00023242"/>
    </source>
</evidence>
<evidence type="ECO:0000256" key="15">
    <source>
        <dbReference type="ARBA" id="ARBA00023204"/>
    </source>
</evidence>
<comment type="function">
    <text evidence="17">Single-stranded DNA-dependent ATP-dependent helicase. Involved in non-homologous end joining (NHEJ) DNA double strand break repair. DNA-binding is sequence-independent but has a high affinity to nicks in double-stranded DNA and to the ends of duplex DNA. Binds to naturally occurring chromosomal ends, and therefore provides chromosomal end protection. Required also for telomere recombination to repair telomeric ends in the absence of telomerase. KU70, of the KU70/KU80 heterodimer, binds to the stem loop of TLC1, the RNA component of telomerase. Involved in telomere maintenance. Interacts with telomeric repeats and subtelomeric sequences thereby controlling telomere length and protecting against subtelomeric rearrangement. Maintains telomeric chromatin, which is involved in silencing the expression of genes located at the telomere. Required for mating-type switching.</text>
</comment>
<dbReference type="InterPro" id="IPR036465">
    <property type="entry name" value="vWFA_dom_sf"/>
</dbReference>
<evidence type="ECO:0000256" key="14">
    <source>
        <dbReference type="ARBA" id="ARBA00023172"/>
    </source>
</evidence>
<dbReference type="FunFam" id="2.40.290.10:FF:000001">
    <property type="entry name" value="X-ray repair cross complementing 6"/>
    <property type="match status" value="1"/>
</dbReference>
<dbReference type="InterPro" id="IPR006164">
    <property type="entry name" value="DNA_bd_Ku70/Ku80"/>
</dbReference>
<dbReference type="SUPFAM" id="SSF68906">
    <property type="entry name" value="SAP domain"/>
    <property type="match status" value="1"/>
</dbReference>
<dbReference type="Gene3D" id="1.10.1600.10">
    <property type="match status" value="1"/>
</dbReference>
<dbReference type="OrthoDB" id="3249161at2759"/>
<accession>A0A8H6VFU5</accession>
<dbReference type="Pfam" id="PF03730">
    <property type="entry name" value="Ku_C"/>
    <property type="match status" value="1"/>
</dbReference>
<dbReference type="PIRSF" id="PIRSF003033">
    <property type="entry name" value="Ku70"/>
    <property type="match status" value="1"/>
</dbReference>
<evidence type="ECO:0000256" key="4">
    <source>
        <dbReference type="ARBA" id="ARBA00012551"/>
    </source>
</evidence>
<dbReference type="CDD" id="cd01458">
    <property type="entry name" value="vWA_ku"/>
    <property type="match status" value="1"/>
</dbReference>
<evidence type="ECO:0000256" key="2">
    <source>
        <dbReference type="ARBA" id="ARBA00004574"/>
    </source>
</evidence>
<dbReference type="CDD" id="cd00788">
    <property type="entry name" value="KU70"/>
    <property type="match status" value="1"/>
</dbReference>
<gene>
    <name evidence="23" type="ORF">HII31_09845</name>
</gene>
<dbReference type="InterPro" id="IPR006165">
    <property type="entry name" value="Ku70"/>
</dbReference>
<evidence type="ECO:0000256" key="18">
    <source>
        <dbReference type="ARBA" id="ARBA00031811"/>
    </source>
</evidence>
<evidence type="ECO:0000256" key="21">
    <source>
        <dbReference type="SAM" id="MobiDB-lite"/>
    </source>
</evidence>
<dbReference type="Gene3D" id="3.40.50.410">
    <property type="entry name" value="von Willebrand factor, type A domain"/>
    <property type="match status" value="1"/>
</dbReference>
<comment type="subcellular location">
    <subcellularLocation>
        <location evidence="2">Chromosome</location>
        <location evidence="2">Telomere</location>
    </subcellularLocation>
    <subcellularLocation>
        <location evidence="1">Nucleus</location>
    </subcellularLocation>
</comment>
<evidence type="ECO:0000256" key="5">
    <source>
        <dbReference type="ARBA" id="ARBA00021796"/>
    </source>
</evidence>
<keyword evidence="10 23" id="KW-0347">Helicase</keyword>
<feature type="active site" description="Schiff-base intermediate with DNA; for 5'-deoxyribose-5-phosphate lyase activity" evidence="20">
    <location>
        <position position="31"/>
    </location>
</feature>
<dbReference type="PANTHER" id="PTHR12604:SF2">
    <property type="entry name" value="X-RAY REPAIR CROSS-COMPLEMENTING PROTEIN 6"/>
    <property type="match status" value="1"/>
</dbReference>
<dbReference type="PROSITE" id="PS50800">
    <property type="entry name" value="SAP"/>
    <property type="match status" value="1"/>
</dbReference>
<sequence>MADLPYRMSENKWRSPDEDEEEEEIDETGYKDQKDAVLFAIDASASMLQKPSEVDPKKPDTALSSTAAALKCAYALMQQRIISNPNDMMGILLFNTEKSKFQEQGEESRNWQYPHCYLLMDLDVPAAADVKQLRNLVDDEEEAADILQASNDEVSMANVLFCANQVFTTKAPNFSSRRLFLVTDNDYPHASDRDARNSAAVRAKDLYDLGVTIELFPISHPDRGYTFDRSRFYNDIIYSSTPSDPDAPMPLTSDIKAASSSAKDGITLLQSLINSVASRNAPRRTFFNVPFEIGPGFKIGVKGYIIFKRQEPKRTSYVYLPPDSEKAQIAVGSSTMVEEETARTVEKTEIRKAFKFGGETVTFSLEEEAQIKDFGDPIIRIIGFKPMSMLPMWATLDKSVFIYPSEENWVGSTRVFSALHQKLLKDQKFGLAWYIARRNATPKLAAVIPGAEERNEGGDQHMPPGMWIKALPFADDIREAPETNVVRAPDHVTDAMRKVVQQLQLPKGVYDPTKYPNPALQWFFKILQALALEEDLPEQPEDKTLPRYKQIHKRAGGYVVEWGELLDKAFDEWNATNESRIKPAANGASKRTAAPSTASRSKKVKDEDEEDEGVTDATMRAAFQKGKIESFKMPELKKWMKPKGLSIAGKKADLVELITSYFETKMETD</sequence>
<dbReference type="Gene3D" id="4.10.970.10">
    <property type="entry name" value="Ku70, bridge and pillars"/>
    <property type="match status" value="1"/>
</dbReference>
<dbReference type="InterPro" id="IPR005160">
    <property type="entry name" value="Ku_C"/>
</dbReference>
<keyword evidence="16" id="KW-0539">Nucleus</keyword>
<feature type="compositionally biased region" description="Acidic residues" evidence="21">
    <location>
        <begin position="17"/>
        <end position="27"/>
    </location>
</feature>
<reference evidence="23" key="1">
    <citation type="submission" date="2020-04" db="EMBL/GenBank/DDBJ databases">
        <title>Draft genome resource of the tomato pathogen Pseudocercospora fuligena.</title>
        <authorList>
            <person name="Zaccaron A."/>
        </authorList>
    </citation>
    <scope>NUCLEOTIDE SEQUENCE</scope>
    <source>
        <strain evidence="23">PF001</strain>
    </source>
</reference>
<dbReference type="InterPro" id="IPR027388">
    <property type="entry name" value="Ku70_bridge/pillars_dom_sf"/>
</dbReference>
<keyword evidence="13" id="KW-0238">DNA-binding</keyword>
<dbReference type="GO" id="GO:0003678">
    <property type="term" value="F:DNA helicase activity"/>
    <property type="evidence" value="ECO:0007669"/>
    <property type="project" value="UniProtKB-EC"/>
</dbReference>
<dbReference type="SMART" id="SM00513">
    <property type="entry name" value="SAP"/>
    <property type="match status" value="1"/>
</dbReference>
<dbReference type="Pfam" id="PF03731">
    <property type="entry name" value="Ku_N"/>
    <property type="match status" value="1"/>
</dbReference>
<dbReference type="GO" id="GO:0005524">
    <property type="term" value="F:ATP binding"/>
    <property type="evidence" value="ECO:0007669"/>
    <property type="project" value="UniProtKB-KW"/>
</dbReference>
<keyword evidence="15" id="KW-0234">DNA repair</keyword>
<keyword evidence="7" id="KW-0547">Nucleotide-binding</keyword>
<dbReference type="Pfam" id="PF02037">
    <property type="entry name" value="SAP"/>
    <property type="match status" value="1"/>
</dbReference>
<feature type="domain" description="SAP" evidence="22">
    <location>
        <begin position="628"/>
        <end position="662"/>
    </location>
</feature>
<evidence type="ECO:0000256" key="3">
    <source>
        <dbReference type="ARBA" id="ARBA00005240"/>
    </source>
</evidence>
<proteinExistence type="inferred from homology"/>
<evidence type="ECO:0000256" key="10">
    <source>
        <dbReference type="ARBA" id="ARBA00022806"/>
    </source>
</evidence>
<dbReference type="GO" id="GO:0006303">
    <property type="term" value="P:double-strand break repair via nonhomologous end joining"/>
    <property type="evidence" value="ECO:0007669"/>
    <property type="project" value="InterPro"/>
</dbReference>
<evidence type="ECO:0000256" key="12">
    <source>
        <dbReference type="ARBA" id="ARBA00022895"/>
    </source>
</evidence>
<evidence type="ECO:0000259" key="22">
    <source>
        <dbReference type="PROSITE" id="PS50800"/>
    </source>
</evidence>
<evidence type="ECO:0000256" key="7">
    <source>
        <dbReference type="ARBA" id="ARBA00022741"/>
    </source>
</evidence>
<dbReference type="GO" id="GO:0003690">
    <property type="term" value="F:double-stranded DNA binding"/>
    <property type="evidence" value="ECO:0007669"/>
    <property type="project" value="TreeGrafter"/>
</dbReference>
<dbReference type="PANTHER" id="PTHR12604">
    <property type="entry name" value="KU AUTOANTIGEN DNA HELICASE"/>
    <property type="match status" value="1"/>
</dbReference>
<dbReference type="SMART" id="SM00559">
    <property type="entry name" value="Ku78"/>
    <property type="match status" value="1"/>
</dbReference>
<dbReference type="GO" id="GO:0042162">
    <property type="term" value="F:telomeric DNA binding"/>
    <property type="evidence" value="ECO:0007669"/>
    <property type="project" value="InterPro"/>
</dbReference>
<evidence type="ECO:0000256" key="1">
    <source>
        <dbReference type="ARBA" id="ARBA00004123"/>
    </source>
</evidence>
<dbReference type="SUPFAM" id="SSF53300">
    <property type="entry name" value="vWA-like"/>
    <property type="match status" value="1"/>
</dbReference>
<dbReference type="EC" id="3.6.4.12" evidence="4"/>
<comment type="catalytic activity">
    <reaction evidence="19">
        <text>ATP + H2O = ADP + phosphate + H(+)</text>
        <dbReference type="Rhea" id="RHEA:13065"/>
        <dbReference type="ChEBI" id="CHEBI:15377"/>
        <dbReference type="ChEBI" id="CHEBI:15378"/>
        <dbReference type="ChEBI" id="CHEBI:30616"/>
        <dbReference type="ChEBI" id="CHEBI:43474"/>
        <dbReference type="ChEBI" id="CHEBI:456216"/>
        <dbReference type="EC" id="3.6.4.12"/>
    </reaction>
</comment>
<comment type="caution">
    <text evidence="23">The sequence shown here is derived from an EMBL/GenBank/DDBJ whole genome shotgun (WGS) entry which is preliminary data.</text>
</comment>
<dbReference type="Gene3D" id="2.40.290.10">
    <property type="match status" value="1"/>
</dbReference>
<evidence type="ECO:0000256" key="19">
    <source>
        <dbReference type="ARBA" id="ARBA00047995"/>
    </source>
</evidence>
<evidence type="ECO:0000256" key="6">
    <source>
        <dbReference type="ARBA" id="ARBA00022454"/>
    </source>
</evidence>
<dbReference type="GO" id="GO:0043564">
    <property type="term" value="C:Ku70:Ku80 complex"/>
    <property type="evidence" value="ECO:0007669"/>
    <property type="project" value="InterPro"/>
</dbReference>
<dbReference type="InterPro" id="IPR036361">
    <property type="entry name" value="SAP_dom_sf"/>
</dbReference>
<evidence type="ECO:0000313" key="23">
    <source>
        <dbReference type="EMBL" id="KAF7188922.1"/>
    </source>
</evidence>
<evidence type="ECO:0000256" key="9">
    <source>
        <dbReference type="ARBA" id="ARBA00022801"/>
    </source>
</evidence>
<keyword evidence="9" id="KW-0378">Hydrolase</keyword>
<evidence type="ECO:0000256" key="11">
    <source>
        <dbReference type="ARBA" id="ARBA00022840"/>
    </source>
</evidence>
<protein>
    <recommendedName>
        <fullName evidence="5">ATP-dependent DNA helicase II subunit 1</fullName>
        <ecNumber evidence="4">3.6.4.12</ecNumber>
    </recommendedName>
    <alternativeName>
        <fullName evidence="18">ATP-dependent DNA helicase II subunit Ku70</fullName>
    </alternativeName>
</protein>
<keyword evidence="24" id="KW-1185">Reference proteome</keyword>
<keyword evidence="11" id="KW-0067">ATP-binding</keyword>
<dbReference type="InterPro" id="IPR047087">
    <property type="entry name" value="KU70_core_dom"/>
</dbReference>
<dbReference type="SUPFAM" id="SSF100939">
    <property type="entry name" value="SPOC domain-like"/>
    <property type="match status" value="1"/>
</dbReference>
<dbReference type="InterPro" id="IPR005161">
    <property type="entry name" value="Ku_N"/>
</dbReference>
<dbReference type="FunFam" id="1.10.1600.10:FF:000004">
    <property type="entry name" value="ATP-dependent DNA helicase II subunit 1"/>
    <property type="match status" value="1"/>
</dbReference>
<feature type="region of interest" description="Disordered" evidence="21">
    <location>
        <begin position="1"/>
        <end position="30"/>
    </location>
</feature>
<evidence type="ECO:0000256" key="8">
    <source>
        <dbReference type="ARBA" id="ARBA00022763"/>
    </source>
</evidence>
<evidence type="ECO:0000313" key="24">
    <source>
        <dbReference type="Proteomes" id="UP000660729"/>
    </source>
</evidence>
<dbReference type="AlphaFoldDB" id="A0A8H6VFU5"/>
<organism evidence="23 24">
    <name type="scientific">Pseudocercospora fuligena</name>
    <dbReference type="NCBI Taxonomy" id="685502"/>
    <lineage>
        <taxon>Eukaryota</taxon>
        <taxon>Fungi</taxon>
        <taxon>Dikarya</taxon>
        <taxon>Ascomycota</taxon>
        <taxon>Pezizomycotina</taxon>
        <taxon>Dothideomycetes</taxon>
        <taxon>Dothideomycetidae</taxon>
        <taxon>Mycosphaerellales</taxon>
        <taxon>Mycosphaerellaceae</taxon>
        <taxon>Pseudocercospora</taxon>
    </lineage>
</organism>
<dbReference type="GO" id="GO:0006310">
    <property type="term" value="P:DNA recombination"/>
    <property type="evidence" value="ECO:0007669"/>
    <property type="project" value="UniProtKB-KW"/>
</dbReference>
<evidence type="ECO:0000256" key="17">
    <source>
        <dbReference type="ARBA" id="ARBA00024890"/>
    </source>
</evidence>